<dbReference type="PROSITE" id="PS00344">
    <property type="entry name" value="GATA_ZN_FINGER_1"/>
    <property type="match status" value="2"/>
</dbReference>
<keyword evidence="5" id="KW-0805">Transcription regulation</keyword>
<keyword evidence="12" id="KW-1185">Reference proteome</keyword>
<dbReference type="GO" id="GO:0000981">
    <property type="term" value="F:DNA-binding transcription factor activity, RNA polymerase II-specific"/>
    <property type="evidence" value="ECO:0007669"/>
    <property type="project" value="TreeGrafter"/>
</dbReference>
<dbReference type="GO" id="GO:0045944">
    <property type="term" value="P:positive regulation of transcription by RNA polymerase II"/>
    <property type="evidence" value="ECO:0007669"/>
    <property type="project" value="TreeGrafter"/>
</dbReference>
<keyword evidence="2" id="KW-0479">Metal-binding</keyword>
<evidence type="ECO:0000256" key="7">
    <source>
        <dbReference type="ARBA" id="ARBA00023242"/>
    </source>
</evidence>
<dbReference type="AlphaFoldDB" id="A0A922HXX8"/>
<keyword evidence="3 8" id="KW-0863">Zinc-finger</keyword>
<evidence type="ECO:0000256" key="4">
    <source>
        <dbReference type="ARBA" id="ARBA00022833"/>
    </source>
</evidence>
<protein>
    <submittedName>
        <fullName evidence="11">Transcription factor GATA-4</fullName>
    </submittedName>
</protein>
<reference evidence="11" key="2">
    <citation type="journal article" date="2022" name="Res Sq">
        <title>Comparative Genomics Reveals Insights into the Divergent Evolution of Astigmatic Mites and Household Pest Adaptations.</title>
        <authorList>
            <person name="Xiong Q."/>
            <person name="Wan A.T.-Y."/>
            <person name="Liu X.-Y."/>
            <person name="Fung C.S.-H."/>
            <person name="Xiao X."/>
            <person name="Malainual N."/>
            <person name="Hou J."/>
            <person name="Wang L."/>
            <person name="Wang M."/>
            <person name="Yang K."/>
            <person name="Cui Y."/>
            <person name="Leung E."/>
            <person name="Nong W."/>
            <person name="Shin S.-K."/>
            <person name="Au S."/>
            <person name="Jeong K.Y."/>
            <person name="Chew F.T."/>
            <person name="Hui J."/>
            <person name="Leung T.F."/>
            <person name="Tungtrongchitr A."/>
            <person name="Zhong N."/>
            <person name="Liu Z."/>
            <person name="Tsui S."/>
        </authorList>
    </citation>
    <scope>NUCLEOTIDE SEQUENCE</scope>
    <source>
        <strain evidence="11">Derf</strain>
        <tissue evidence="11">Whole organism</tissue>
    </source>
</reference>
<feature type="region of interest" description="Disordered" evidence="9">
    <location>
        <begin position="693"/>
        <end position="719"/>
    </location>
</feature>
<dbReference type="GO" id="GO:0008270">
    <property type="term" value="F:zinc ion binding"/>
    <property type="evidence" value="ECO:0007669"/>
    <property type="project" value="UniProtKB-KW"/>
</dbReference>
<sequence length="719" mass="81758">MNNNTDDNHDFSLLDYHHYHQQDITDDVQTFNTTTKQLSNSHIIDHHCSDYSIVHMNSRNSMTNNEHTNEVFLDHQNQYSQFYNNNNYNFQNNHFYNNHNSEQQTACHQQQNNYHHIRSDYKRKDLVIDVSNKFNFSSCCYSAIISTTESQQLSSSSSSSPSSSLIRTNPTDCLPINDNNHLPESMPISSPLKGFNTPYNNIECSTIIDYDGNNGHSFDKNNDEYIENDNKQIIDCNHLSIINNDDDDDDDKNNGKNINNNNKNKVITKKSICSSSSSLSEPTTTTTATTTQLSTLSDDHSDCLVSLTPSSSSLVIERECANCMTRNTPLWRRYGPNSFLCNACGLYQRVNGNHRPLMKNIRRNISTTITKRTGLCCANCGTKATSMWRRNTFGESVCNACGLYFRLNGVNRPIEMRKEAVRTRKRRTKPMLMLRAMLGPDFFTKTSSSSNNLVNKIECQSSLEKLLNYKPQILANNRRFESSESIKSKTNEKIIVNDEKNMMIIDNDNVKQFDHQGTKFENVKRKKFANSNQQLIVNRYKKFEELVLESGTIFSGNYLPNNTIDWQSSSSDPSIINSYSGHCTSSIPRTAIMGSKQELFNREKSCPIMMDHEYQNHPDTNIDNDNMTISESYFQYSHHHHTQQDGHNSNNYENCETSNIESCMKPPTSILSLPSRFSCIEPSLDISMLNTTISHSSSSSSSTTTTTTAPTSSTSLPST</sequence>
<dbReference type="PANTHER" id="PTHR10071">
    <property type="entry name" value="TRANSCRIPTION FACTOR GATA FAMILY MEMBER"/>
    <property type="match status" value="1"/>
</dbReference>
<evidence type="ECO:0000256" key="3">
    <source>
        <dbReference type="ARBA" id="ARBA00022771"/>
    </source>
</evidence>
<dbReference type="InterPro" id="IPR039355">
    <property type="entry name" value="Transcription_factor_GATA"/>
</dbReference>
<feature type="compositionally biased region" description="Low complexity" evidence="9">
    <location>
        <begin position="151"/>
        <end position="165"/>
    </location>
</feature>
<proteinExistence type="predicted"/>
<organism evidence="11 12">
    <name type="scientific">Dermatophagoides farinae</name>
    <name type="common">American house dust mite</name>
    <dbReference type="NCBI Taxonomy" id="6954"/>
    <lineage>
        <taxon>Eukaryota</taxon>
        <taxon>Metazoa</taxon>
        <taxon>Ecdysozoa</taxon>
        <taxon>Arthropoda</taxon>
        <taxon>Chelicerata</taxon>
        <taxon>Arachnida</taxon>
        <taxon>Acari</taxon>
        <taxon>Acariformes</taxon>
        <taxon>Sarcoptiformes</taxon>
        <taxon>Astigmata</taxon>
        <taxon>Psoroptidia</taxon>
        <taxon>Analgoidea</taxon>
        <taxon>Pyroglyphidae</taxon>
        <taxon>Dermatophagoidinae</taxon>
        <taxon>Dermatophagoides</taxon>
    </lineage>
</organism>
<evidence type="ECO:0000256" key="1">
    <source>
        <dbReference type="ARBA" id="ARBA00004123"/>
    </source>
</evidence>
<evidence type="ECO:0000256" key="8">
    <source>
        <dbReference type="PROSITE-ProRule" id="PRU00094"/>
    </source>
</evidence>
<dbReference type="GO" id="GO:0005634">
    <property type="term" value="C:nucleus"/>
    <property type="evidence" value="ECO:0007669"/>
    <property type="project" value="UniProtKB-SubCell"/>
</dbReference>
<dbReference type="GO" id="GO:0000122">
    <property type="term" value="P:negative regulation of transcription by RNA polymerase II"/>
    <property type="evidence" value="ECO:0007669"/>
    <property type="project" value="TreeGrafter"/>
</dbReference>
<evidence type="ECO:0000256" key="6">
    <source>
        <dbReference type="ARBA" id="ARBA00023163"/>
    </source>
</evidence>
<evidence type="ECO:0000256" key="5">
    <source>
        <dbReference type="ARBA" id="ARBA00023015"/>
    </source>
</evidence>
<dbReference type="InterPro" id="IPR013088">
    <property type="entry name" value="Znf_NHR/GATA"/>
</dbReference>
<evidence type="ECO:0000313" key="12">
    <source>
        <dbReference type="Proteomes" id="UP000790347"/>
    </source>
</evidence>
<dbReference type="InterPro" id="IPR000679">
    <property type="entry name" value="Znf_GATA"/>
</dbReference>
<comment type="subcellular location">
    <subcellularLocation>
        <location evidence="1">Nucleus</location>
    </subcellularLocation>
</comment>
<comment type="caution">
    <text evidence="11">The sequence shown here is derived from an EMBL/GenBank/DDBJ whole genome shotgun (WGS) entry which is preliminary data.</text>
</comment>
<dbReference type="CDD" id="cd00202">
    <property type="entry name" value="ZnF_GATA"/>
    <property type="match status" value="2"/>
</dbReference>
<keyword evidence="7" id="KW-0539">Nucleus</keyword>
<gene>
    <name evidence="11" type="primary">GATA4_4</name>
    <name evidence="11" type="ORF">DERF_006855</name>
</gene>
<evidence type="ECO:0000256" key="9">
    <source>
        <dbReference type="SAM" id="MobiDB-lite"/>
    </source>
</evidence>
<dbReference type="PRINTS" id="PR00619">
    <property type="entry name" value="GATAZNFINGER"/>
</dbReference>
<dbReference type="SUPFAM" id="SSF57716">
    <property type="entry name" value="Glucocorticoid receptor-like (DNA-binding domain)"/>
    <property type="match status" value="2"/>
</dbReference>
<dbReference type="Proteomes" id="UP000790347">
    <property type="component" value="Unassembled WGS sequence"/>
</dbReference>
<keyword evidence="4" id="KW-0862">Zinc</keyword>
<feature type="region of interest" description="Disordered" evidence="9">
    <location>
        <begin position="151"/>
        <end position="187"/>
    </location>
</feature>
<dbReference type="PROSITE" id="PS50114">
    <property type="entry name" value="GATA_ZN_FINGER_2"/>
    <property type="match status" value="2"/>
</dbReference>
<dbReference type="EMBL" id="ASGP02000003">
    <property type="protein sequence ID" value="KAH9516093.1"/>
    <property type="molecule type" value="Genomic_DNA"/>
</dbReference>
<dbReference type="Pfam" id="PF00320">
    <property type="entry name" value="GATA"/>
    <property type="match status" value="2"/>
</dbReference>
<evidence type="ECO:0000259" key="10">
    <source>
        <dbReference type="PROSITE" id="PS50114"/>
    </source>
</evidence>
<dbReference type="SMART" id="SM00401">
    <property type="entry name" value="ZnF_GATA"/>
    <property type="match status" value="2"/>
</dbReference>
<evidence type="ECO:0000256" key="2">
    <source>
        <dbReference type="ARBA" id="ARBA00022723"/>
    </source>
</evidence>
<name>A0A922HXX8_DERFA</name>
<dbReference type="PANTHER" id="PTHR10071:SF337">
    <property type="entry name" value="GATA-BINDING FACTOR A"/>
    <property type="match status" value="1"/>
</dbReference>
<keyword evidence="6" id="KW-0804">Transcription</keyword>
<dbReference type="GO" id="GO:0000978">
    <property type="term" value="F:RNA polymerase II cis-regulatory region sequence-specific DNA binding"/>
    <property type="evidence" value="ECO:0007669"/>
    <property type="project" value="TreeGrafter"/>
</dbReference>
<dbReference type="GO" id="GO:0045165">
    <property type="term" value="P:cell fate commitment"/>
    <property type="evidence" value="ECO:0007669"/>
    <property type="project" value="TreeGrafter"/>
</dbReference>
<accession>A0A922HXX8</accession>
<dbReference type="Gene3D" id="3.30.50.10">
    <property type="entry name" value="Erythroid Transcription Factor GATA-1, subunit A"/>
    <property type="match status" value="2"/>
</dbReference>
<reference evidence="11" key="1">
    <citation type="submission" date="2013-05" db="EMBL/GenBank/DDBJ databases">
        <authorList>
            <person name="Yim A.K.Y."/>
            <person name="Chan T.F."/>
            <person name="Ji K.M."/>
            <person name="Liu X.Y."/>
            <person name="Zhou J.W."/>
            <person name="Li R.Q."/>
            <person name="Yang K.Y."/>
            <person name="Li J."/>
            <person name="Li M."/>
            <person name="Law P.T.W."/>
            <person name="Wu Y.L."/>
            <person name="Cai Z.L."/>
            <person name="Qin H."/>
            <person name="Bao Y."/>
            <person name="Leung R.K.K."/>
            <person name="Ng P.K.S."/>
            <person name="Zou J."/>
            <person name="Zhong X.J."/>
            <person name="Ran P.X."/>
            <person name="Zhong N.S."/>
            <person name="Liu Z.G."/>
            <person name="Tsui S.K.W."/>
        </authorList>
    </citation>
    <scope>NUCLEOTIDE SEQUENCE</scope>
    <source>
        <strain evidence="11">Derf</strain>
        <tissue evidence="11">Whole organism</tissue>
    </source>
</reference>
<feature type="domain" description="GATA-type" evidence="10">
    <location>
        <begin position="318"/>
        <end position="372"/>
    </location>
</feature>
<feature type="compositionally biased region" description="Polar residues" evidence="9">
    <location>
        <begin position="166"/>
        <end position="182"/>
    </location>
</feature>
<feature type="domain" description="GATA-type" evidence="10">
    <location>
        <begin position="371"/>
        <end position="424"/>
    </location>
</feature>
<evidence type="ECO:0000313" key="11">
    <source>
        <dbReference type="EMBL" id="KAH9516093.1"/>
    </source>
</evidence>